<feature type="transmembrane region" description="Helical" evidence="3">
    <location>
        <begin position="171"/>
        <end position="192"/>
    </location>
</feature>
<organism evidence="5 6">
    <name type="scientific">Brassica napus</name>
    <name type="common">Rape</name>
    <dbReference type="NCBI Taxonomy" id="3708"/>
    <lineage>
        <taxon>Eukaryota</taxon>
        <taxon>Viridiplantae</taxon>
        <taxon>Streptophyta</taxon>
        <taxon>Embryophyta</taxon>
        <taxon>Tracheophyta</taxon>
        <taxon>Spermatophyta</taxon>
        <taxon>Magnoliopsida</taxon>
        <taxon>eudicotyledons</taxon>
        <taxon>Gunneridae</taxon>
        <taxon>Pentapetalae</taxon>
        <taxon>rosids</taxon>
        <taxon>malvids</taxon>
        <taxon>Brassicales</taxon>
        <taxon>Brassicaceae</taxon>
        <taxon>Brassiceae</taxon>
        <taxon>Brassica</taxon>
    </lineage>
</organism>
<feature type="compositionally biased region" description="Basic and acidic residues" evidence="2">
    <location>
        <begin position="483"/>
        <end position="530"/>
    </location>
</feature>
<feature type="compositionally biased region" description="Basic and acidic residues" evidence="2">
    <location>
        <begin position="423"/>
        <end position="432"/>
    </location>
</feature>
<dbReference type="Pfam" id="PF00076">
    <property type="entry name" value="RRM_1"/>
    <property type="match status" value="1"/>
</dbReference>
<comment type="caution">
    <text evidence="5">The sequence shown here is derived from an EMBL/GenBank/DDBJ whole genome shotgun (WGS) entry which is preliminary data.</text>
</comment>
<evidence type="ECO:0000256" key="1">
    <source>
        <dbReference type="PROSITE-ProRule" id="PRU00176"/>
    </source>
</evidence>
<feature type="compositionally biased region" description="Basic and acidic residues" evidence="2">
    <location>
        <begin position="1"/>
        <end position="11"/>
    </location>
</feature>
<feature type="compositionally biased region" description="Basic and acidic residues" evidence="2">
    <location>
        <begin position="544"/>
        <end position="555"/>
    </location>
</feature>
<dbReference type="Gene3D" id="3.30.70.330">
    <property type="match status" value="1"/>
</dbReference>
<evidence type="ECO:0000259" key="4">
    <source>
        <dbReference type="PROSITE" id="PS50102"/>
    </source>
</evidence>
<feature type="compositionally biased region" description="Basic residues" evidence="2">
    <location>
        <begin position="721"/>
        <end position="731"/>
    </location>
</feature>
<dbReference type="EMBL" id="JAGKQM010000011">
    <property type="protein sequence ID" value="KAH0903785.1"/>
    <property type="molecule type" value="Genomic_DNA"/>
</dbReference>
<feature type="region of interest" description="Disordered" evidence="2">
    <location>
        <begin position="412"/>
        <end position="594"/>
    </location>
</feature>
<dbReference type="PROSITE" id="PS50102">
    <property type="entry name" value="RRM"/>
    <property type="match status" value="1"/>
</dbReference>
<dbReference type="SUPFAM" id="SSF54928">
    <property type="entry name" value="RNA-binding domain, RBD"/>
    <property type="match status" value="1"/>
</dbReference>
<dbReference type="SMART" id="SM00360">
    <property type="entry name" value="RRM"/>
    <property type="match status" value="1"/>
</dbReference>
<keyword evidence="3" id="KW-0472">Membrane</keyword>
<feature type="compositionally biased region" description="Basic and acidic residues" evidence="2">
    <location>
        <begin position="565"/>
        <end position="583"/>
    </location>
</feature>
<evidence type="ECO:0000256" key="2">
    <source>
        <dbReference type="SAM" id="MobiDB-lite"/>
    </source>
</evidence>
<gene>
    <name evidence="5" type="ORF">HID58_043288</name>
</gene>
<dbReference type="InterPro" id="IPR035979">
    <property type="entry name" value="RBD_domain_sf"/>
</dbReference>
<feature type="compositionally biased region" description="Basic residues" evidence="2">
    <location>
        <begin position="466"/>
        <end position="481"/>
    </location>
</feature>
<evidence type="ECO:0000313" key="5">
    <source>
        <dbReference type="EMBL" id="KAH0903785.1"/>
    </source>
</evidence>
<dbReference type="CDD" id="cd00590">
    <property type="entry name" value="RRM_SF"/>
    <property type="match status" value="1"/>
</dbReference>
<dbReference type="PANTHER" id="PTHR32343:SF8">
    <property type="entry name" value="RNA RECOGNITION MOTIF (RRM)-CONTAINING PROTEIN"/>
    <property type="match status" value="1"/>
</dbReference>
<sequence>MVSEQPAHESDSDSDDDESDYLSRKPIGPVDPSKSTASGATACVPSTFVVVTMGEKFLTVELWVKVTPGVGVGGEEQEGVMLEMGVMLLPTLCPREVNYMVSVECNGDAILGSPFPVFFSQGKGFYNIVSLVVFDVKGSLFMLLFFFCLIDWLCSTFILKPYKPNNAELHWFGFWGFLLVLLVVLFCLSLSGRCANTMCKLSHPPQSLLMTAIAATTSMSNLSQVPMAPSAAAMAAAQAIVAAQTLQAHMQAQARSNKGPLGSPEKEVKGEALKKYLQVGNLSPQLTTEQLKQHFSFCGTVVDCSTTDSKLLAYIEYSKPEEATAALALNNMEVCGRALNVEIAKSLPQKPSLDNSSSSSLPMMMQQAVAMQQMQFQQAILMQQAMATQQAANKAATMKSATELAAARAAEISRKLNPNGVGNDEKEADQKPRSPSNSPARSRSKSKSPISYRRRRRSRSYLPPFRRPRSHRSRSPLRYNRRSTYEGRRRSYRDSQDISESRRYARKSKQDDSELSRHRRDSSSRGDKKSSRAGSRSPRRHKETKSTARDDEETKHRRRTRSRSRTVEDSADNKDETREEELNIAKNGQGQDLVKVGKEPETHPEVLMILNGNTGGGPGLNHWKSVMALDINVAEGMKEDRRGRSRSRSLETKHRSSRRNELKEDKGHRITEKEVQVRISGRDKKSRRRSSGRRSRSVSSEGRHRRERRSSPGYSDENKSSSRRKGHSRSREKRDSSREKRSKRHERLRSASPEDYNGRGDRPSPVSSE</sequence>
<feature type="region of interest" description="Disordered" evidence="2">
    <location>
        <begin position="637"/>
        <end position="769"/>
    </location>
</feature>
<feature type="compositionally biased region" description="Basic and acidic residues" evidence="2">
    <location>
        <begin position="637"/>
        <end position="683"/>
    </location>
</feature>
<protein>
    <recommendedName>
        <fullName evidence="4">RRM domain-containing protein</fullName>
    </recommendedName>
</protein>
<dbReference type="InterPro" id="IPR012677">
    <property type="entry name" value="Nucleotide-bd_a/b_plait_sf"/>
</dbReference>
<name>A0ABQ8BG29_BRANA</name>
<keyword evidence="3" id="KW-0812">Transmembrane</keyword>
<proteinExistence type="predicted"/>
<keyword evidence="3" id="KW-1133">Transmembrane helix</keyword>
<accession>A0ABQ8BG29</accession>
<keyword evidence="1" id="KW-0694">RNA-binding</keyword>
<evidence type="ECO:0000256" key="3">
    <source>
        <dbReference type="SAM" id="Phobius"/>
    </source>
</evidence>
<feature type="region of interest" description="Disordered" evidence="2">
    <location>
        <begin position="1"/>
        <end position="40"/>
    </location>
</feature>
<reference evidence="5 6" key="1">
    <citation type="submission" date="2021-05" db="EMBL/GenBank/DDBJ databases">
        <title>Genome Assembly of Synthetic Allotetraploid Brassica napus Reveals Homoeologous Exchanges between Subgenomes.</title>
        <authorList>
            <person name="Davis J.T."/>
        </authorList>
    </citation>
    <scope>NUCLEOTIDE SEQUENCE [LARGE SCALE GENOMIC DNA]</scope>
    <source>
        <strain evidence="6">cv. Da-Ae</strain>
        <tissue evidence="5">Seedling</tissue>
    </source>
</reference>
<dbReference type="Proteomes" id="UP000824890">
    <property type="component" value="Unassembled WGS sequence"/>
</dbReference>
<feature type="domain" description="RRM" evidence="4">
    <location>
        <begin position="275"/>
        <end position="346"/>
    </location>
</feature>
<dbReference type="PANTHER" id="PTHR32343">
    <property type="entry name" value="SERINE/ARGININE-RICH SPLICING FACTOR"/>
    <property type="match status" value="1"/>
</dbReference>
<keyword evidence="6" id="KW-1185">Reference proteome</keyword>
<feature type="compositionally biased region" description="Basic residues" evidence="2">
    <location>
        <begin position="442"/>
        <end position="459"/>
    </location>
</feature>
<evidence type="ECO:0000313" key="6">
    <source>
        <dbReference type="Proteomes" id="UP000824890"/>
    </source>
</evidence>
<feature type="compositionally biased region" description="Basic residues" evidence="2">
    <location>
        <begin position="684"/>
        <end position="696"/>
    </location>
</feature>
<dbReference type="InterPro" id="IPR000504">
    <property type="entry name" value="RRM_dom"/>
</dbReference>